<evidence type="ECO:0000256" key="1">
    <source>
        <dbReference type="ARBA" id="ARBA00000677"/>
    </source>
</evidence>
<proteinExistence type="inferred from homology"/>
<evidence type="ECO:0000256" key="7">
    <source>
        <dbReference type="RuleBase" id="RU362042"/>
    </source>
</evidence>
<gene>
    <name evidence="9" type="ORF">AVL63_04770</name>
</gene>
<dbReference type="STRING" id="317018.AVL63_04770"/>
<dbReference type="GO" id="GO:0006465">
    <property type="term" value="P:signal peptide processing"/>
    <property type="evidence" value="ECO:0007669"/>
    <property type="project" value="InterPro"/>
</dbReference>
<feature type="domain" description="Peptidase S26" evidence="8">
    <location>
        <begin position="37"/>
        <end position="228"/>
    </location>
</feature>
<dbReference type="CDD" id="cd06530">
    <property type="entry name" value="S26_SPase_I"/>
    <property type="match status" value="1"/>
</dbReference>
<dbReference type="PROSITE" id="PS00761">
    <property type="entry name" value="SPASE_I_3"/>
    <property type="match status" value="1"/>
</dbReference>
<dbReference type="InterPro" id="IPR019758">
    <property type="entry name" value="Pept_S26A_signal_pept_1_CS"/>
</dbReference>
<evidence type="ECO:0000259" key="8">
    <source>
        <dbReference type="Pfam" id="PF10502"/>
    </source>
</evidence>
<evidence type="ECO:0000256" key="2">
    <source>
        <dbReference type="ARBA" id="ARBA00004401"/>
    </source>
</evidence>
<evidence type="ECO:0000256" key="5">
    <source>
        <dbReference type="ARBA" id="ARBA00022801"/>
    </source>
</evidence>
<reference evidence="10" key="1">
    <citation type="submission" date="2015-12" db="EMBL/GenBank/DDBJ databases">
        <authorList>
            <person name="Nair G.R."/>
            <person name="Kaur G."/>
            <person name="Mayilraj S."/>
        </authorList>
    </citation>
    <scope>NUCLEOTIDE SEQUENCE [LARGE SCALE GENOMIC DNA]</scope>
    <source>
        <strain evidence="10">CD08_7</strain>
    </source>
</reference>
<comment type="caution">
    <text evidence="9">The sequence shown here is derived from an EMBL/GenBank/DDBJ whole genome shotgun (WGS) entry which is preliminary data.</text>
</comment>
<dbReference type="EMBL" id="LQBM01000004">
    <property type="protein sequence ID" value="KUG57837.1"/>
    <property type="molecule type" value="Genomic_DNA"/>
</dbReference>
<keyword evidence="7" id="KW-1133">Transmembrane helix</keyword>
<dbReference type="InterPro" id="IPR036286">
    <property type="entry name" value="LexA/Signal_pep-like_sf"/>
</dbReference>
<comment type="similarity">
    <text evidence="3 7">Belongs to the peptidase S26 family.</text>
</comment>
<keyword evidence="7" id="KW-0645">Protease</keyword>
<evidence type="ECO:0000313" key="10">
    <source>
        <dbReference type="Proteomes" id="UP000054023"/>
    </source>
</evidence>
<keyword evidence="5 7" id="KW-0378">Hydrolase</keyword>
<evidence type="ECO:0000256" key="4">
    <source>
        <dbReference type="ARBA" id="ARBA00013208"/>
    </source>
</evidence>
<protein>
    <recommendedName>
        <fullName evidence="4 7">Signal peptidase I</fullName>
        <ecNumber evidence="4 7">3.4.21.89</ecNumber>
    </recommendedName>
</protein>
<dbReference type="AlphaFoldDB" id="A0A0W8ICZ8"/>
<dbReference type="GO" id="GO:0005886">
    <property type="term" value="C:plasma membrane"/>
    <property type="evidence" value="ECO:0007669"/>
    <property type="project" value="UniProtKB-SubCell"/>
</dbReference>
<dbReference type="PANTHER" id="PTHR43390">
    <property type="entry name" value="SIGNAL PEPTIDASE I"/>
    <property type="match status" value="1"/>
</dbReference>
<feature type="active site" evidence="6">
    <location>
        <position position="65"/>
    </location>
</feature>
<dbReference type="OrthoDB" id="9815782at2"/>
<dbReference type="InterPro" id="IPR019533">
    <property type="entry name" value="Peptidase_S26"/>
</dbReference>
<keyword evidence="7" id="KW-0472">Membrane</keyword>
<dbReference type="Gene3D" id="2.10.109.10">
    <property type="entry name" value="Umud Fragment, subunit A"/>
    <property type="match status" value="1"/>
</dbReference>
<feature type="transmembrane region" description="Helical" evidence="7">
    <location>
        <begin position="31"/>
        <end position="55"/>
    </location>
</feature>
<evidence type="ECO:0000313" key="9">
    <source>
        <dbReference type="EMBL" id="KUG57837.1"/>
    </source>
</evidence>
<dbReference type="Pfam" id="PF10502">
    <property type="entry name" value="Peptidase_S26"/>
    <property type="match status" value="1"/>
</dbReference>
<dbReference type="PANTHER" id="PTHR43390:SF1">
    <property type="entry name" value="CHLOROPLAST PROCESSING PEPTIDASE"/>
    <property type="match status" value="1"/>
</dbReference>
<keyword evidence="10" id="KW-1185">Reference proteome</keyword>
<dbReference type="InterPro" id="IPR000223">
    <property type="entry name" value="Pept_S26A_signal_pept_1"/>
</dbReference>
<feature type="active site" evidence="6">
    <location>
        <position position="134"/>
    </location>
</feature>
<evidence type="ECO:0000256" key="3">
    <source>
        <dbReference type="ARBA" id="ARBA00009370"/>
    </source>
</evidence>
<accession>A0A0W8ICZ8</accession>
<dbReference type="PRINTS" id="PR00727">
    <property type="entry name" value="LEADERPTASE"/>
</dbReference>
<evidence type="ECO:0000256" key="6">
    <source>
        <dbReference type="PIRSR" id="PIRSR600223-1"/>
    </source>
</evidence>
<comment type="subcellular location">
    <subcellularLocation>
        <location evidence="2">Cell membrane</location>
        <topology evidence="2">Single-pass type II membrane protein</topology>
    </subcellularLocation>
    <subcellularLocation>
        <location evidence="7">Membrane</location>
        <topology evidence="7">Single-pass type II membrane protein</topology>
    </subcellularLocation>
</comment>
<dbReference type="NCBIfam" id="TIGR02227">
    <property type="entry name" value="sigpep_I_bact"/>
    <property type="match status" value="1"/>
</dbReference>
<keyword evidence="7" id="KW-0812">Transmembrane</keyword>
<comment type="catalytic activity">
    <reaction evidence="1 7">
        <text>Cleavage of hydrophobic, N-terminal signal or leader sequences from secreted and periplasmic proteins.</text>
        <dbReference type="EC" id="3.4.21.89"/>
    </reaction>
</comment>
<sequence>MNSAENPEHSESDSAARGSRRFRRSARLGRFPSWTVLAATVVLAVLVATGLRLFVVDVYTVSQVSMEPTLADAERILVEKHYPGDEGVQRGDVIVFDGEGSFTPYEGGGSNLDQLAARVGHWFGLATPPATYVKRVLGTGGDTVACCTDSGALTVNAEPVQEDYLGREVSAEMPASELSFEAEVPPGRLWVMGDNREESLDSRALLGAPGGGMISEDRILGRVTGVFWPWSERRELPEVDHQQQ</sequence>
<dbReference type="GO" id="GO:0009003">
    <property type="term" value="F:signal peptidase activity"/>
    <property type="evidence" value="ECO:0007669"/>
    <property type="project" value="UniProtKB-EC"/>
</dbReference>
<dbReference type="SUPFAM" id="SSF51306">
    <property type="entry name" value="LexA/Signal peptidase"/>
    <property type="match status" value="1"/>
</dbReference>
<name>A0A0W8ICZ8_9MICC</name>
<dbReference type="Proteomes" id="UP000054023">
    <property type="component" value="Unassembled WGS sequence"/>
</dbReference>
<dbReference type="GO" id="GO:0004252">
    <property type="term" value="F:serine-type endopeptidase activity"/>
    <property type="evidence" value="ECO:0007669"/>
    <property type="project" value="InterPro"/>
</dbReference>
<dbReference type="EC" id="3.4.21.89" evidence="4 7"/>
<organism evidence="9 10">
    <name type="scientific">Nesterenkonia jeotgali</name>
    <dbReference type="NCBI Taxonomy" id="317018"/>
    <lineage>
        <taxon>Bacteria</taxon>
        <taxon>Bacillati</taxon>
        <taxon>Actinomycetota</taxon>
        <taxon>Actinomycetes</taxon>
        <taxon>Micrococcales</taxon>
        <taxon>Micrococcaceae</taxon>
        <taxon>Nesterenkonia</taxon>
    </lineage>
</organism>